<organism evidence="1 2">
    <name type="scientific">Agrilutibacter niabensis</name>
    <dbReference type="NCBI Taxonomy" id="380628"/>
    <lineage>
        <taxon>Bacteria</taxon>
        <taxon>Pseudomonadati</taxon>
        <taxon>Pseudomonadota</taxon>
        <taxon>Gammaproteobacteria</taxon>
        <taxon>Lysobacterales</taxon>
        <taxon>Lysobacteraceae</taxon>
        <taxon>Agrilutibacter</taxon>
    </lineage>
</organism>
<evidence type="ECO:0000313" key="1">
    <source>
        <dbReference type="EMBL" id="MDR7098607.1"/>
    </source>
</evidence>
<name>A0ABU1VM97_9GAMM</name>
<keyword evidence="2" id="KW-1185">Reference proteome</keyword>
<evidence type="ECO:0000313" key="2">
    <source>
        <dbReference type="Proteomes" id="UP001267878"/>
    </source>
</evidence>
<accession>A0ABU1VM97</accession>
<dbReference type="EMBL" id="JAVDVW010000001">
    <property type="protein sequence ID" value="MDR7098607.1"/>
    <property type="molecule type" value="Genomic_DNA"/>
</dbReference>
<reference evidence="1 2" key="1">
    <citation type="submission" date="2023-07" db="EMBL/GenBank/DDBJ databases">
        <title>Sorghum-associated microbial communities from plants grown in Nebraska, USA.</title>
        <authorList>
            <person name="Schachtman D."/>
        </authorList>
    </citation>
    <scope>NUCLEOTIDE SEQUENCE [LARGE SCALE GENOMIC DNA]</scope>
    <source>
        <strain evidence="1 2">BE187</strain>
    </source>
</reference>
<gene>
    <name evidence="1" type="ORF">J2X04_000954</name>
</gene>
<comment type="caution">
    <text evidence="1">The sequence shown here is derived from an EMBL/GenBank/DDBJ whole genome shotgun (WGS) entry which is preliminary data.</text>
</comment>
<dbReference type="Proteomes" id="UP001267878">
    <property type="component" value="Unassembled WGS sequence"/>
</dbReference>
<protein>
    <submittedName>
        <fullName evidence="1">Uncharacterized protein</fullName>
    </submittedName>
</protein>
<proteinExistence type="predicted"/>
<dbReference type="RefSeq" id="WP_310052627.1">
    <property type="nucleotide sequence ID" value="NZ_JAVDVW010000001.1"/>
</dbReference>
<sequence length="190" mass="20980">MTLEDVLEIWIPYRLQAVEMLEFAWEWADESSAPRSVDVVMNGQLKIRGNVAMIANPMIEAGLIHARALLEFLGLCSVNGRLARIKKRKTGDIAIEHFSTPQYPLAIVHPDVALAAYPGPKADAENALLAIFELANKGMAHITDNSFSQAWTDQHLDIACRGIPVLLHNHLYAKLGRNVPKAPEAIPDGR</sequence>